<dbReference type="Proteomes" id="UP000014680">
    <property type="component" value="Unassembled WGS sequence"/>
</dbReference>
<organism evidence="3 4">
    <name type="scientific">Entamoeba invadens IP1</name>
    <dbReference type="NCBI Taxonomy" id="370355"/>
    <lineage>
        <taxon>Eukaryota</taxon>
        <taxon>Amoebozoa</taxon>
        <taxon>Evosea</taxon>
        <taxon>Archamoebae</taxon>
        <taxon>Mastigamoebida</taxon>
        <taxon>Entamoebidae</taxon>
        <taxon>Entamoeba</taxon>
    </lineage>
</organism>
<dbReference type="OrthoDB" id="10265489at2759"/>
<feature type="compositionally biased region" description="Low complexity" evidence="1">
    <location>
        <begin position="243"/>
        <end position="253"/>
    </location>
</feature>
<evidence type="ECO:0000313" key="4">
    <source>
        <dbReference type="Proteomes" id="UP000014680"/>
    </source>
</evidence>
<dbReference type="GO" id="GO:0030125">
    <property type="term" value="C:clathrin vesicle coat"/>
    <property type="evidence" value="ECO:0007669"/>
    <property type="project" value="TreeGrafter"/>
</dbReference>
<dbReference type="SUPFAM" id="SSF50729">
    <property type="entry name" value="PH domain-like"/>
    <property type="match status" value="1"/>
</dbReference>
<dbReference type="InterPro" id="IPR012466">
    <property type="entry name" value="NECAP_PHear"/>
</dbReference>
<dbReference type="AlphaFoldDB" id="A0A0A1UFF2"/>
<dbReference type="RefSeq" id="XP_004259435.1">
    <property type="nucleotide sequence ID" value="XM_004259387.1"/>
</dbReference>
<evidence type="ECO:0000313" key="3">
    <source>
        <dbReference type="EMBL" id="ELP92664.1"/>
    </source>
</evidence>
<evidence type="ECO:0000259" key="2">
    <source>
        <dbReference type="Pfam" id="PF07933"/>
    </source>
</evidence>
<dbReference type="EMBL" id="KB206332">
    <property type="protein sequence ID" value="ELP92664.1"/>
    <property type="molecule type" value="Genomic_DNA"/>
</dbReference>
<name>A0A0A1UFF2_ENTIV</name>
<dbReference type="GO" id="GO:0006897">
    <property type="term" value="P:endocytosis"/>
    <property type="evidence" value="ECO:0007669"/>
    <property type="project" value="InterPro"/>
</dbReference>
<proteinExistence type="predicted"/>
<feature type="domain" description="NECAP PHear" evidence="2">
    <location>
        <begin position="5"/>
        <end position="155"/>
    </location>
</feature>
<dbReference type="Pfam" id="PF07933">
    <property type="entry name" value="DUF1681"/>
    <property type="match status" value="1"/>
</dbReference>
<reference evidence="3 4" key="1">
    <citation type="submission" date="2012-10" db="EMBL/GenBank/DDBJ databases">
        <authorList>
            <person name="Zafar N."/>
            <person name="Inman J."/>
            <person name="Hall N."/>
            <person name="Lorenzi H."/>
            <person name="Caler E."/>
        </authorList>
    </citation>
    <scope>NUCLEOTIDE SEQUENCE [LARGE SCALE GENOMIC DNA]</scope>
    <source>
        <strain evidence="3 4">IP1</strain>
    </source>
</reference>
<dbReference type="KEGG" id="eiv:EIN_370060"/>
<dbReference type="VEuPathDB" id="AmoebaDB:EIN_370060"/>
<sequence>MNDFQDTVLFKKDSMIFRVVGTNGEVHRNAGEWKQDDFMWKGDCQVVKRDTKLRVIFSDKSGVPFCFSEISTGAVEPVNDSSRFFIVNVTETNGGRKAIIGAGFSERGDAMEFKEAIEETHKEEKGREEKLEEESHVEVEDFEIGENEKVTIQVKSNKAIQDTFGQIGELKEVPPQVGFEVSQVQKIDLEEQKEEIVLVIADQKNESGQGESKIDFDVFGQHKQNTQTIESKNDTFDIFSSFSSGSNTSKSTSEPPKKEPNTLNLIDFGMLGGGHKESQQNKNTQKSSFDIFLF</sequence>
<evidence type="ECO:0000256" key="1">
    <source>
        <dbReference type="SAM" id="MobiDB-lite"/>
    </source>
</evidence>
<dbReference type="PANTHER" id="PTHR12847:SF9">
    <property type="entry name" value="NECAP-LIKE PROTEIN CG9132"/>
    <property type="match status" value="1"/>
</dbReference>
<dbReference type="Gene3D" id="2.30.29.30">
    <property type="entry name" value="Pleckstrin-homology domain (PH domain)/Phosphotyrosine-binding domain (PTB)"/>
    <property type="match status" value="1"/>
</dbReference>
<dbReference type="InterPro" id="IPR011993">
    <property type="entry name" value="PH-like_dom_sf"/>
</dbReference>
<protein>
    <submittedName>
        <fullName evidence="3">Adaptin ear-binding coat-associated protein, putative</fullName>
    </submittedName>
</protein>
<accession>A0A0A1UFF2</accession>
<dbReference type="GeneID" id="14891624"/>
<dbReference type="PANTHER" id="PTHR12847">
    <property type="entry name" value="ATP-BINDING CASSETTE ABC TRANSPORTER-RELATED"/>
    <property type="match status" value="1"/>
</dbReference>
<gene>
    <name evidence="3" type="ORF">EIN_370060</name>
</gene>
<keyword evidence="4" id="KW-1185">Reference proteome</keyword>
<dbReference type="OMA" id="EFCSCIV"/>
<feature type="region of interest" description="Disordered" evidence="1">
    <location>
        <begin position="243"/>
        <end position="289"/>
    </location>
</feature>